<sequence>MAECEELLNRFTSAGQDRSVRELRSHELEEYKSIYNDLVAQYNDTNGEIPVDMDIQVINKIYTQNDMNTTPLGLVNVSLEYLARILTFAKAQGIQWQLECRKCTDTHFKKLSHFEVKVDCDRDVFVTMAVEAGFRF</sequence>
<protein>
    <submittedName>
        <fullName evidence="1">Uncharacterized protein</fullName>
    </submittedName>
</protein>
<dbReference type="OrthoDB" id="1796957at2"/>
<name>A0A1G7ZV91_9FIRM</name>
<organism evidence="1 2">
    <name type="scientific">Desulfosporosinus hippei DSM 8344</name>
    <dbReference type="NCBI Taxonomy" id="1121419"/>
    <lineage>
        <taxon>Bacteria</taxon>
        <taxon>Bacillati</taxon>
        <taxon>Bacillota</taxon>
        <taxon>Clostridia</taxon>
        <taxon>Eubacteriales</taxon>
        <taxon>Desulfitobacteriaceae</taxon>
        <taxon>Desulfosporosinus</taxon>
    </lineage>
</organism>
<dbReference type="RefSeq" id="WP_092332921.1">
    <property type="nucleotide sequence ID" value="NZ_FNCP01000010.1"/>
</dbReference>
<evidence type="ECO:0000313" key="1">
    <source>
        <dbReference type="EMBL" id="SDH12516.1"/>
    </source>
</evidence>
<dbReference type="Proteomes" id="UP000198656">
    <property type="component" value="Unassembled WGS sequence"/>
</dbReference>
<accession>A0A1G7ZV91</accession>
<proteinExistence type="predicted"/>
<evidence type="ECO:0000313" key="2">
    <source>
        <dbReference type="Proteomes" id="UP000198656"/>
    </source>
</evidence>
<dbReference type="AlphaFoldDB" id="A0A1G7ZV91"/>
<dbReference type="EMBL" id="FNCP01000010">
    <property type="protein sequence ID" value="SDH12516.1"/>
    <property type="molecule type" value="Genomic_DNA"/>
</dbReference>
<keyword evidence="2" id="KW-1185">Reference proteome</keyword>
<reference evidence="2" key="1">
    <citation type="submission" date="2016-10" db="EMBL/GenBank/DDBJ databases">
        <authorList>
            <person name="Varghese N."/>
            <person name="Submissions S."/>
        </authorList>
    </citation>
    <scope>NUCLEOTIDE SEQUENCE [LARGE SCALE GENOMIC DNA]</scope>
    <source>
        <strain evidence="2">DSM 8344</strain>
    </source>
</reference>
<gene>
    <name evidence="1" type="ORF">SAMN05443529_11016</name>
</gene>